<dbReference type="EMBL" id="BDQI01000042">
    <property type="protein sequence ID" value="GAX57890.1"/>
    <property type="molecule type" value="Genomic_DNA"/>
</dbReference>
<evidence type="ECO:0000313" key="3">
    <source>
        <dbReference type="Proteomes" id="UP000217446"/>
    </source>
</evidence>
<feature type="region of interest" description="Disordered" evidence="1">
    <location>
        <begin position="29"/>
        <end position="81"/>
    </location>
</feature>
<keyword evidence="3" id="KW-1185">Reference proteome</keyword>
<organism evidence="2 3">
    <name type="scientific">Streptomyces olivochromogenes</name>
    <dbReference type="NCBI Taxonomy" id="1963"/>
    <lineage>
        <taxon>Bacteria</taxon>
        <taxon>Bacillati</taxon>
        <taxon>Actinomycetota</taxon>
        <taxon>Actinomycetes</taxon>
        <taxon>Kitasatosporales</taxon>
        <taxon>Streptomycetaceae</taxon>
        <taxon>Streptomyces</taxon>
    </lineage>
</organism>
<feature type="compositionally biased region" description="Polar residues" evidence="1">
    <location>
        <begin position="49"/>
        <end position="66"/>
    </location>
</feature>
<dbReference type="Proteomes" id="UP000217446">
    <property type="component" value="Unassembled WGS sequence"/>
</dbReference>
<sequence>MNEHPLLNRCGGANPADGELAHHLVPLFVARPPSGSSQDGEGAPRPRSVTRSTSGPLGNSPQQTGPVDQLLVLTGEDYSRQ</sequence>
<evidence type="ECO:0000313" key="2">
    <source>
        <dbReference type="EMBL" id="GAX57890.1"/>
    </source>
</evidence>
<accession>A0A250VV99</accession>
<gene>
    <name evidence="2" type="ORF">SO3561_09461</name>
</gene>
<dbReference type="AlphaFoldDB" id="A0A250VV99"/>
<protein>
    <submittedName>
        <fullName evidence="2">Uncharacterized protein</fullName>
    </submittedName>
</protein>
<reference evidence="3" key="1">
    <citation type="submission" date="2017-05" db="EMBL/GenBank/DDBJ databases">
        <title>Streptomyces olivochromogenes NBRC 3561 whole genome shotgun sequence.</title>
        <authorList>
            <person name="Dohra H."/>
            <person name="Kodani S."/>
        </authorList>
    </citation>
    <scope>NUCLEOTIDE SEQUENCE [LARGE SCALE GENOMIC DNA]</scope>
    <source>
        <strain evidence="3">NBRC 3561</strain>
    </source>
</reference>
<name>A0A250VV99_STROL</name>
<proteinExistence type="predicted"/>
<comment type="caution">
    <text evidence="2">The sequence shown here is derived from an EMBL/GenBank/DDBJ whole genome shotgun (WGS) entry which is preliminary data.</text>
</comment>
<evidence type="ECO:0000256" key="1">
    <source>
        <dbReference type="SAM" id="MobiDB-lite"/>
    </source>
</evidence>